<evidence type="ECO:0008006" key="5">
    <source>
        <dbReference type="Google" id="ProtNLM"/>
    </source>
</evidence>
<feature type="transmembrane region" description="Helical" evidence="2">
    <location>
        <begin position="23"/>
        <end position="46"/>
    </location>
</feature>
<keyword evidence="2" id="KW-0812">Transmembrane</keyword>
<sequence length="226" mass="23373">MTLATPARVTTALTHSPTARPSALLLFCASVVAGCGLGLAALALLAPTPQAAPLPPIAAVTQPAGTATDTAPARQSWAALFGTPPAAAPVAEAPPAPRIPEPAYDPADDFDDSAFVLRGLAMSDGISESFALLETPEGVMMLHVGDLLPDGYAVDDITEEGVVIDLYGEPYLIGFSEDSTPVDADAYDGSMGADYEGPTRRRPIDGDRFRDGPVPASPRDRFGISR</sequence>
<name>A0ABT3GVW1_9RHOB</name>
<comment type="caution">
    <text evidence="3">The sequence shown here is derived from an EMBL/GenBank/DDBJ whole genome shotgun (WGS) entry which is preliminary data.</text>
</comment>
<evidence type="ECO:0000256" key="1">
    <source>
        <dbReference type="SAM" id="MobiDB-lite"/>
    </source>
</evidence>
<evidence type="ECO:0000313" key="3">
    <source>
        <dbReference type="EMBL" id="MCW1931672.1"/>
    </source>
</evidence>
<dbReference type="EMBL" id="JAPDFL010000001">
    <property type="protein sequence ID" value="MCW1931672.1"/>
    <property type="molecule type" value="Genomic_DNA"/>
</dbReference>
<feature type="compositionally biased region" description="Basic and acidic residues" evidence="1">
    <location>
        <begin position="197"/>
        <end position="211"/>
    </location>
</feature>
<organism evidence="3 4">
    <name type="scientific">Pararhodobacter zhoushanensis</name>
    <dbReference type="NCBI Taxonomy" id="2479545"/>
    <lineage>
        <taxon>Bacteria</taxon>
        <taxon>Pseudomonadati</taxon>
        <taxon>Pseudomonadota</taxon>
        <taxon>Alphaproteobacteria</taxon>
        <taxon>Rhodobacterales</taxon>
        <taxon>Paracoccaceae</taxon>
        <taxon>Pararhodobacter</taxon>
    </lineage>
</organism>
<keyword evidence="2" id="KW-1133">Transmembrane helix</keyword>
<feature type="region of interest" description="Disordered" evidence="1">
    <location>
        <begin position="186"/>
        <end position="226"/>
    </location>
</feature>
<reference evidence="3 4" key="1">
    <citation type="submission" date="2022-10" db="EMBL/GenBank/DDBJ databases">
        <title>Pararhodobacter sp. nov., isolated from marine algae.</title>
        <authorList>
            <person name="Choi B.J."/>
            <person name="Kim J.M."/>
            <person name="Lee J.K."/>
            <person name="Choi D.G."/>
            <person name="Jeon C.O."/>
        </authorList>
    </citation>
    <scope>NUCLEOTIDE SEQUENCE [LARGE SCALE GENOMIC DNA]</scope>
    <source>
        <strain evidence="3 4">ZQ420</strain>
    </source>
</reference>
<dbReference type="Proteomes" id="UP001208938">
    <property type="component" value="Unassembled WGS sequence"/>
</dbReference>
<protein>
    <recommendedName>
        <fullName evidence="5">Type II secretion system protein GspC N-terminal domain-containing protein</fullName>
    </recommendedName>
</protein>
<accession>A0ABT3GVW1</accession>
<gene>
    <name evidence="3" type="ORF">OKW52_05200</name>
</gene>
<evidence type="ECO:0000313" key="4">
    <source>
        <dbReference type="Proteomes" id="UP001208938"/>
    </source>
</evidence>
<keyword evidence="4" id="KW-1185">Reference proteome</keyword>
<evidence type="ECO:0000256" key="2">
    <source>
        <dbReference type="SAM" id="Phobius"/>
    </source>
</evidence>
<dbReference type="RefSeq" id="WP_264504766.1">
    <property type="nucleotide sequence ID" value="NZ_JAPDFL010000001.1"/>
</dbReference>
<keyword evidence="2" id="KW-0472">Membrane</keyword>
<proteinExistence type="predicted"/>